<gene>
    <name evidence="1" type="ORF">WCV65_09210</name>
</gene>
<dbReference type="PROSITE" id="PS51257">
    <property type="entry name" value="PROKAR_LIPOPROTEIN"/>
    <property type="match status" value="1"/>
</dbReference>
<keyword evidence="2" id="KW-1185">Reference proteome</keyword>
<evidence type="ECO:0000313" key="2">
    <source>
        <dbReference type="Proteomes" id="UP001377337"/>
    </source>
</evidence>
<sequence>MTRTILILMLTLLAAGCTNDKPRPKGFTGGAEAKALELRQGSYSIHHFVKGDTVYVECFVPKGNFGVPDQKLKEGELFVTVSIDGNEEKRYMTPAFSISGLKTGYHEILLNVHAYNRPDISHKPRSLTVKVD</sequence>
<evidence type="ECO:0000313" key="1">
    <source>
        <dbReference type="EMBL" id="WXB98634.1"/>
    </source>
</evidence>
<dbReference type="RefSeq" id="WP_338781767.1">
    <property type="nucleotide sequence ID" value="NZ_CP147407.1"/>
</dbReference>
<dbReference type="EMBL" id="CP147407">
    <property type="protein sequence ID" value="WXB98634.1"/>
    <property type="molecule type" value="Genomic_DNA"/>
</dbReference>
<evidence type="ECO:0008006" key="3">
    <source>
        <dbReference type="Google" id="ProtNLM"/>
    </source>
</evidence>
<protein>
    <recommendedName>
        <fullName evidence="3">Lipoprotein</fullName>
    </recommendedName>
</protein>
<reference evidence="1 2" key="1">
    <citation type="submission" date="2024-02" db="EMBL/GenBank/DDBJ databases">
        <title>Seven novel Bacillus-like species.</title>
        <authorList>
            <person name="Liu G."/>
        </authorList>
    </citation>
    <scope>NUCLEOTIDE SEQUENCE [LARGE SCALE GENOMIC DNA]</scope>
    <source>
        <strain evidence="1 2">FJAT-52054</strain>
    </source>
</reference>
<dbReference type="Proteomes" id="UP001377337">
    <property type="component" value="Chromosome"/>
</dbReference>
<accession>A0ABZ2NLD2</accession>
<proteinExistence type="predicted"/>
<organism evidence="1 2">
    <name type="scientific">Metabacillus sediminis</name>
    <dbReference type="NCBI Taxonomy" id="3117746"/>
    <lineage>
        <taxon>Bacteria</taxon>
        <taxon>Bacillati</taxon>
        <taxon>Bacillota</taxon>
        <taxon>Bacilli</taxon>
        <taxon>Bacillales</taxon>
        <taxon>Bacillaceae</taxon>
        <taxon>Metabacillus</taxon>
    </lineage>
</organism>
<name>A0ABZ2NLD2_9BACI</name>